<keyword evidence="3" id="KW-1185">Reference proteome</keyword>
<gene>
    <name evidence="2" type="ORF">DZ858_02815</name>
</gene>
<dbReference type="PANTHER" id="PTHR35535">
    <property type="entry name" value="HEAT SHOCK PROTEIN HSLJ"/>
    <property type="match status" value="1"/>
</dbReference>
<accession>A0A3E1QA76</accession>
<evidence type="ECO:0000259" key="1">
    <source>
        <dbReference type="Pfam" id="PF03724"/>
    </source>
</evidence>
<protein>
    <submittedName>
        <fullName evidence="2">META domain-containing protein</fullName>
    </submittedName>
</protein>
<dbReference type="RefSeq" id="WP_117158025.1">
    <property type="nucleotide sequence ID" value="NZ_QVID01000001.1"/>
</dbReference>
<dbReference type="PANTHER" id="PTHR35535:SF2">
    <property type="entry name" value="DUF306 DOMAIN-CONTAINING PROTEIN"/>
    <property type="match status" value="1"/>
</dbReference>
<dbReference type="PROSITE" id="PS51257">
    <property type="entry name" value="PROKAR_LIPOPROTEIN"/>
    <property type="match status" value="1"/>
</dbReference>
<dbReference type="EMBL" id="QVID01000001">
    <property type="protein sequence ID" value="RFN59027.1"/>
    <property type="molecule type" value="Genomic_DNA"/>
</dbReference>
<sequence>MKSLATLSLLVFALIFTSCDETKKVIDVAGNVQLSGDYTVTNVEGTSMSATKPTITFAALSSRVSGNAGCNNYFGDYTITNNTLTLGELAATKKMCGEDVMQVEDKFLETINKVGGYRIQDNVLTLYAKSDQSVLITATKDKEEN</sequence>
<dbReference type="Pfam" id="PF03724">
    <property type="entry name" value="META"/>
    <property type="match status" value="1"/>
</dbReference>
<dbReference type="InterPro" id="IPR053147">
    <property type="entry name" value="Hsp_HslJ-like"/>
</dbReference>
<dbReference type="Proteomes" id="UP000261082">
    <property type="component" value="Unassembled WGS sequence"/>
</dbReference>
<evidence type="ECO:0000313" key="3">
    <source>
        <dbReference type="Proteomes" id="UP000261082"/>
    </source>
</evidence>
<organism evidence="2 3">
    <name type="scientific">Marixanthomonas ophiurae</name>
    <dbReference type="NCBI Taxonomy" id="387659"/>
    <lineage>
        <taxon>Bacteria</taxon>
        <taxon>Pseudomonadati</taxon>
        <taxon>Bacteroidota</taxon>
        <taxon>Flavobacteriia</taxon>
        <taxon>Flavobacteriales</taxon>
        <taxon>Flavobacteriaceae</taxon>
        <taxon>Marixanthomonas</taxon>
    </lineage>
</organism>
<dbReference type="OrthoDB" id="880459at2"/>
<name>A0A3E1QA76_9FLAO</name>
<comment type="caution">
    <text evidence="2">The sequence shown here is derived from an EMBL/GenBank/DDBJ whole genome shotgun (WGS) entry which is preliminary data.</text>
</comment>
<evidence type="ECO:0000313" key="2">
    <source>
        <dbReference type="EMBL" id="RFN59027.1"/>
    </source>
</evidence>
<reference evidence="2 3" key="1">
    <citation type="journal article" date="2007" name="Int. J. Syst. Evol. Microbiol.">
        <title>Marixanthomonas ophiurae gen. nov., sp. nov., a marine bacterium of the family Flavobacteriaceae isolated from a deep-sea brittle star.</title>
        <authorList>
            <person name="Romanenko L.A."/>
            <person name="Uchino M."/>
            <person name="Frolova G.M."/>
            <person name="Mikhailov V.V."/>
        </authorList>
    </citation>
    <scope>NUCLEOTIDE SEQUENCE [LARGE SCALE GENOMIC DNA]</scope>
    <source>
        <strain evidence="2 3">KMM 3046</strain>
    </source>
</reference>
<dbReference type="Gene3D" id="2.40.128.270">
    <property type="match status" value="1"/>
</dbReference>
<feature type="domain" description="DUF306" evidence="1">
    <location>
        <begin position="34"/>
        <end position="135"/>
    </location>
</feature>
<dbReference type="AlphaFoldDB" id="A0A3E1QA76"/>
<dbReference type="InterPro" id="IPR005184">
    <property type="entry name" value="DUF306_Meta_HslJ"/>
</dbReference>
<dbReference type="InterPro" id="IPR038670">
    <property type="entry name" value="HslJ-like_sf"/>
</dbReference>
<proteinExistence type="predicted"/>